<evidence type="ECO:0000256" key="2">
    <source>
        <dbReference type="SAM" id="Phobius"/>
    </source>
</evidence>
<accession>A0AAV0YBN7</accession>
<organism evidence="3 4">
    <name type="scientific">Vicia faba</name>
    <name type="common">Broad bean</name>
    <name type="synonym">Faba vulgaris</name>
    <dbReference type="NCBI Taxonomy" id="3906"/>
    <lineage>
        <taxon>Eukaryota</taxon>
        <taxon>Viridiplantae</taxon>
        <taxon>Streptophyta</taxon>
        <taxon>Embryophyta</taxon>
        <taxon>Tracheophyta</taxon>
        <taxon>Spermatophyta</taxon>
        <taxon>Magnoliopsida</taxon>
        <taxon>eudicotyledons</taxon>
        <taxon>Gunneridae</taxon>
        <taxon>Pentapetalae</taxon>
        <taxon>rosids</taxon>
        <taxon>fabids</taxon>
        <taxon>Fabales</taxon>
        <taxon>Fabaceae</taxon>
        <taxon>Papilionoideae</taxon>
        <taxon>50 kb inversion clade</taxon>
        <taxon>NPAAA clade</taxon>
        <taxon>Hologalegina</taxon>
        <taxon>IRL clade</taxon>
        <taxon>Fabeae</taxon>
        <taxon>Vicia</taxon>
    </lineage>
</organism>
<sequence>MREGDSEITDLIPAPMTHRGEETPEKFDDGALSLLCREKGYEDDCREGDETGATMKSVGKWIMRIEIIMRVSCLDLVYLIISKFFIDAWALVSFASMVRIGHKAKSILKI</sequence>
<evidence type="ECO:0000256" key="1">
    <source>
        <dbReference type="SAM" id="MobiDB-lite"/>
    </source>
</evidence>
<evidence type="ECO:0000313" key="4">
    <source>
        <dbReference type="Proteomes" id="UP001157006"/>
    </source>
</evidence>
<dbReference type="AlphaFoldDB" id="A0AAV0YBN7"/>
<keyword evidence="2" id="KW-0812">Transmembrane</keyword>
<proteinExistence type="predicted"/>
<feature type="region of interest" description="Disordered" evidence="1">
    <location>
        <begin position="1"/>
        <end position="23"/>
    </location>
</feature>
<dbReference type="EMBL" id="CATIWC010000237">
    <property type="protein sequence ID" value="CAI8582892.1"/>
    <property type="molecule type" value="Genomic_DNA"/>
</dbReference>
<dbReference type="Proteomes" id="UP001157006">
    <property type="component" value="Unassembled WGS sequence"/>
</dbReference>
<keyword evidence="2" id="KW-0472">Membrane</keyword>
<keyword evidence="2" id="KW-1133">Transmembrane helix</keyword>
<feature type="transmembrane region" description="Helical" evidence="2">
    <location>
        <begin position="76"/>
        <end position="100"/>
    </location>
</feature>
<gene>
    <name evidence="3" type="ORF">VFH_U001480</name>
</gene>
<name>A0AAV0YBN7_VICFA</name>
<protein>
    <submittedName>
        <fullName evidence="3">Uncharacterized protein</fullName>
    </submittedName>
</protein>
<keyword evidence="4" id="KW-1185">Reference proteome</keyword>
<reference evidence="3 4" key="1">
    <citation type="submission" date="2023-01" db="EMBL/GenBank/DDBJ databases">
        <authorList>
            <person name="Kreplak J."/>
        </authorList>
    </citation>
    <scope>NUCLEOTIDE SEQUENCE [LARGE SCALE GENOMIC DNA]</scope>
</reference>
<evidence type="ECO:0000313" key="3">
    <source>
        <dbReference type="EMBL" id="CAI8582892.1"/>
    </source>
</evidence>
<comment type="caution">
    <text evidence="3">The sequence shown here is derived from an EMBL/GenBank/DDBJ whole genome shotgun (WGS) entry which is preliminary data.</text>
</comment>